<evidence type="ECO:0000313" key="3">
    <source>
        <dbReference type="Proteomes" id="UP000800200"/>
    </source>
</evidence>
<protein>
    <submittedName>
        <fullName evidence="2">Uncharacterized protein</fullName>
    </submittedName>
</protein>
<dbReference type="EMBL" id="ML994622">
    <property type="protein sequence ID" value="KAF2188875.1"/>
    <property type="molecule type" value="Genomic_DNA"/>
</dbReference>
<organism evidence="2 3">
    <name type="scientific">Zopfia rhizophila CBS 207.26</name>
    <dbReference type="NCBI Taxonomy" id="1314779"/>
    <lineage>
        <taxon>Eukaryota</taxon>
        <taxon>Fungi</taxon>
        <taxon>Dikarya</taxon>
        <taxon>Ascomycota</taxon>
        <taxon>Pezizomycotina</taxon>
        <taxon>Dothideomycetes</taxon>
        <taxon>Dothideomycetes incertae sedis</taxon>
        <taxon>Zopfiaceae</taxon>
        <taxon>Zopfia</taxon>
    </lineage>
</organism>
<dbReference type="OrthoDB" id="3061561at2759"/>
<reference evidence="2" key="1">
    <citation type="journal article" date="2020" name="Stud. Mycol.">
        <title>101 Dothideomycetes genomes: a test case for predicting lifestyles and emergence of pathogens.</title>
        <authorList>
            <person name="Haridas S."/>
            <person name="Albert R."/>
            <person name="Binder M."/>
            <person name="Bloem J."/>
            <person name="Labutti K."/>
            <person name="Salamov A."/>
            <person name="Andreopoulos B."/>
            <person name="Baker S."/>
            <person name="Barry K."/>
            <person name="Bills G."/>
            <person name="Bluhm B."/>
            <person name="Cannon C."/>
            <person name="Castanera R."/>
            <person name="Culley D."/>
            <person name="Daum C."/>
            <person name="Ezra D."/>
            <person name="Gonzalez J."/>
            <person name="Henrissat B."/>
            <person name="Kuo A."/>
            <person name="Liang C."/>
            <person name="Lipzen A."/>
            <person name="Lutzoni F."/>
            <person name="Magnuson J."/>
            <person name="Mondo S."/>
            <person name="Nolan M."/>
            <person name="Ohm R."/>
            <person name="Pangilinan J."/>
            <person name="Park H.-J."/>
            <person name="Ramirez L."/>
            <person name="Alfaro M."/>
            <person name="Sun H."/>
            <person name="Tritt A."/>
            <person name="Yoshinaga Y."/>
            <person name="Zwiers L.-H."/>
            <person name="Turgeon B."/>
            <person name="Goodwin S."/>
            <person name="Spatafora J."/>
            <person name="Crous P."/>
            <person name="Grigoriev I."/>
        </authorList>
    </citation>
    <scope>NUCLEOTIDE SEQUENCE</scope>
    <source>
        <strain evidence="2">CBS 207.26</strain>
    </source>
</reference>
<keyword evidence="3" id="KW-1185">Reference proteome</keyword>
<proteinExistence type="predicted"/>
<keyword evidence="1" id="KW-1133">Transmembrane helix</keyword>
<name>A0A6A6ECV3_9PEZI</name>
<evidence type="ECO:0000313" key="2">
    <source>
        <dbReference type="EMBL" id="KAF2188875.1"/>
    </source>
</evidence>
<dbReference type="AlphaFoldDB" id="A0A6A6ECV3"/>
<evidence type="ECO:0000256" key="1">
    <source>
        <dbReference type="SAM" id="Phobius"/>
    </source>
</evidence>
<keyword evidence="1" id="KW-0812">Transmembrane</keyword>
<dbReference type="Proteomes" id="UP000800200">
    <property type="component" value="Unassembled WGS sequence"/>
</dbReference>
<feature type="transmembrane region" description="Helical" evidence="1">
    <location>
        <begin position="29"/>
        <end position="49"/>
    </location>
</feature>
<accession>A0A6A6ECV3</accession>
<gene>
    <name evidence="2" type="ORF">K469DRAFT_702583</name>
</gene>
<sequence length="53" mass="5950">MYAIMNIIYGGIHLAAWTFRSPSFVEMRMWRGSGPAMVAVPAFYILAVAENKI</sequence>
<keyword evidence="1" id="KW-0472">Membrane</keyword>